<protein>
    <submittedName>
        <fullName evidence="1">Uncharacterized protein</fullName>
    </submittedName>
</protein>
<reference evidence="1" key="1">
    <citation type="submission" date="2020-03" db="EMBL/GenBank/DDBJ databases">
        <title>The deep terrestrial virosphere.</title>
        <authorList>
            <person name="Holmfeldt K."/>
            <person name="Nilsson E."/>
            <person name="Simone D."/>
            <person name="Lopez-Fernandez M."/>
            <person name="Wu X."/>
            <person name="de Brujin I."/>
            <person name="Lundin D."/>
            <person name="Andersson A."/>
            <person name="Bertilsson S."/>
            <person name="Dopson M."/>
        </authorList>
    </citation>
    <scope>NUCLEOTIDE SEQUENCE</scope>
    <source>
        <strain evidence="1">MM415A01250</strain>
        <strain evidence="2">MM415B03576</strain>
    </source>
</reference>
<dbReference type="EMBL" id="MT142936">
    <property type="protein sequence ID" value="QJA90772.1"/>
    <property type="molecule type" value="Genomic_DNA"/>
</dbReference>
<sequence>MSNPTQVERILRKLNRGGWHPGPSFGQDYRELSARLSELKEKGIFVKSRKTKGKRTHEYRMESIV</sequence>
<dbReference type="EMBL" id="MT142295">
    <property type="protein sequence ID" value="QJA77675.1"/>
    <property type="molecule type" value="Genomic_DNA"/>
</dbReference>
<evidence type="ECO:0000313" key="2">
    <source>
        <dbReference type="EMBL" id="QJA90772.1"/>
    </source>
</evidence>
<gene>
    <name evidence="1" type="ORF">MM415A01250_0019</name>
    <name evidence="2" type="ORF">MM415B03576_0005</name>
</gene>
<dbReference type="AlphaFoldDB" id="A0A6M3K7D4"/>
<proteinExistence type="predicted"/>
<organism evidence="1">
    <name type="scientific">viral metagenome</name>
    <dbReference type="NCBI Taxonomy" id="1070528"/>
    <lineage>
        <taxon>unclassified sequences</taxon>
        <taxon>metagenomes</taxon>
        <taxon>organismal metagenomes</taxon>
    </lineage>
</organism>
<evidence type="ECO:0000313" key="1">
    <source>
        <dbReference type="EMBL" id="QJA77675.1"/>
    </source>
</evidence>
<accession>A0A6M3K7D4</accession>
<name>A0A6M3K7D4_9ZZZZ</name>